<dbReference type="Proteomes" id="UP001565243">
    <property type="component" value="Unassembled WGS sequence"/>
</dbReference>
<accession>A0ABV4EDF0</accession>
<evidence type="ECO:0000256" key="1">
    <source>
        <dbReference type="SAM" id="MobiDB-lite"/>
    </source>
</evidence>
<evidence type="ECO:0000313" key="3">
    <source>
        <dbReference type="Proteomes" id="UP001565243"/>
    </source>
</evidence>
<feature type="region of interest" description="Disordered" evidence="1">
    <location>
        <begin position="39"/>
        <end position="94"/>
    </location>
</feature>
<feature type="compositionally biased region" description="Basic and acidic residues" evidence="1">
    <location>
        <begin position="60"/>
        <end position="75"/>
    </location>
</feature>
<organism evidence="2 3">
    <name type="scientific">Erwinia aeris</name>
    <dbReference type="NCBI Taxonomy" id="3239803"/>
    <lineage>
        <taxon>Bacteria</taxon>
        <taxon>Pseudomonadati</taxon>
        <taxon>Pseudomonadota</taxon>
        <taxon>Gammaproteobacteria</taxon>
        <taxon>Enterobacterales</taxon>
        <taxon>Erwiniaceae</taxon>
        <taxon>Erwinia</taxon>
    </lineage>
</organism>
<evidence type="ECO:0008006" key="4">
    <source>
        <dbReference type="Google" id="ProtNLM"/>
    </source>
</evidence>
<gene>
    <name evidence="2" type="ORF">AB6T85_21345</name>
</gene>
<name>A0ABV4EDF0_9GAMM</name>
<reference evidence="2 3" key="1">
    <citation type="submission" date="2024-07" db="EMBL/GenBank/DDBJ databases">
        <authorList>
            <person name="Hebao G."/>
        </authorList>
    </citation>
    <scope>NUCLEOTIDE SEQUENCE [LARGE SCALE GENOMIC DNA]</scope>
    <source>
        <strain evidence="2 3">ACCC 02193</strain>
    </source>
</reference>
<feature type="compositionally biased region" description="Acidic residues" evidence="1">
    <location>
        <begin position="387"/>
        <end position="396"/>
    </location>
</feature>
<proteinExistence type="predicted"/>
<protein>
    <recommendedName>
        <fullName evidence="4">Terminase</fullName>
    </recommendedName>
</protein>
<sequence>MTWDEHRERYAALCLERKGLTVREYAEAHGINVNSARRELKGIGNTTKRDHKSGRSGDQNSDHMGDQPRDHGKKNPKDKKRKTPEARTSKGVVGTRREISAIEAPRNDHDHRNDKMIISPAPNGVDDSNLIHVPLPRGGRRFARNNEYTIIHGRYARPREQDIDDVLAEMADPNFFDTLDARLIAKTYAHLNLIERARNRSMDRLDDDADALEGGKADEEGGGGLHPDHKILQMLLNASAGIGETAKSIAHMRTNMLKTSRDEEVHHSKMEVLNTVALAYEMQKANPDTSYADMAAFIESCGGKVPSHIMAMARIEANKPPELDDSKGEVSQEQLDEEARTYREMQAGKEDFLAERRALVASNVDNHGYGDIDAEGNGREGEFIGVDFEEDEEFDEEATRDFYGEDDEE</sequence>
<dbReference type="EMBL" id="JBGFFX010000017">
    <property type="protein sequence ID" value="MEY8772960.1"/>
    <property type="molecule type" value="Genomic_DNA"/>
</dbReference>
<evidence type="ECO:0000313" key="2">
    <source>
        <dbReference type="EMBL" id="MEY8772960.1"/>
    </source>
</evidence>
<dbReference type="RefSeq" id="WP_369896597.1">
    <property type="nucleotide sequence ID" value="NZ_JBGFFX010000017.1"/>
</dbReference>
<comment type="caution">
    <text evidence="2">The sequence shown here is derived from an EMBL/GenBank/DDBJ whole genome shotgun (WGS) entry which is preliminary data.</text>
</comment>
<feature type="region of interest" description="Disordered" evidence="1">
    <location>
        <begin position="386"/>
        <end position="409"/>
    </location>
</feature>
<keyword evidence="3" id="KW-1185">Reference proteome</keyword>